<dbReference type="InterPro" id="IPR017871">
    <property type="entry name" value="ABC_transporter-like_CS"/>
</dbReference>
<feature type="transmembrane region" description="Helical" evidence="10">
    <location>
        <begin position="1195"/>
        <end position="1214"/>
    </location>
</feature>
<dbReference type="Pfam" id="PF14510">
    <property type="entry name" value="ABC_trans_N"/>
    <property type="match status" value="1"/>
</dbReference>
<feature type="transmembrane region" description="Helical" evidence="10">
    <location>
        <begin position="1350"/>
        <end position="1374"/>
    </location>
</feature>
<dbReference type="PROSITE" id="PS00211">
    <property type="entry name" value="ABC_TRANSPORTER_1"/>
    <property type="match status" value="1"/>
</dbReference>
<feature type="transmembrane region" description="Helical" evidence="10">
    <location>
        <begin position="587"/>
        <end position="608"/>
    </location>
</feature>
<dbReference type="InterPro" id="IPR003439">
    <property type="entry name" value="ABC_transporter-like_ATP-bd"/>
</dbReference>
<dbReference type="InterPro" id="IPR010929">
    <property type="entry name" value="PDR_CDR_ABC"/>
</dbReference>
<keyword evidence="5" id="KW-0547">Nucleotide-binding</keyword>
<dbReference type="SMART" id="SM00382">
    <property type="entry name" value="AAA"/>
    <property type="match status" value="2"/>
</dbReference>
<dbReference type="InterPro" id="IPR029481">
    <property type="entry name" value="ABC_trans_N"/>
</dbReference>
<dbReference type="InterPro" id="IPR013525">
    <property type="entry name" value="ABC2_TM"/>
</dbReference>
<gene>
    <name evidence="12" type="ORF">D0Z07_1974</name>
</gene>
<evidence type="ECO:0000256" key="3">
    <source>
        <dbReference type="ARBA" id="ARBA00022448"/>
    </source>
</evidence>
<keyword evidence="3" id="KW-0813">Transport</keyword>
<keyword evidence="8 10" id="KW-0472">Membrane</keyword>
<dbReference type="SUPFAM" id="SSF52540">
    <property type="entry name" value="P-loop containing nucleoside triphosphate hydrolases"/>
    <property type="match status" value="2"/>
</dbReference>
<dbReference type="InterPro" id="IPR003593">
    <property type="entry name" value="AAA+_ATPase"/>
</dbReference>
<evidence type="ECO:0000256" key="6">
    <source>
        <dbReference type="ARBA" id="ARBA00022840"/>
    </source>
</evidence>
<reference evidence="12" key="1">
    <citation type="submission" date="2019-07" db="EMBL/GenBank/DDBJ databases">
        <title>Hyphodiscus hymeniophilus genome sequencing and assembly.</title>
        <authorList>
            <person name="Kramer G."/>
            <person name="Nodwell J."/>
        </authorList>
    </citation>
    <scope>NUCLEOTIDE SEQUENCE</scope>
    <source>
        <strain evidence="12">ATCC 34498</strain>
    </source>
</reference>
<evidence type="ECO:0000256" key="1">
    <source>
        <dbReference type="ARBA" id="ARBA00004141"/>
    </source>
</evidence>
<feature type="transmembrane region" description="Helical" evidence="10">
    <location>
        <begin position="517"/>
        <end position="541"/>
    </location>
</feature>
<dbReference type="GO" id="GO:0005524">
    <property type="term" value="F:ATP binding"/>
    <property type="evidence" value="ECO:0007669"/>
    <property type="project" value="UniProtKB-KW"/>
</dbReference>
<dbReference type="CDD" id="cd03233">
    <property type="entry name" value="ABCG_PDR_domain1"/>
    <property type="match status" value="1"/>
</dbReference>
<dbReference type="Pfam" id="PF00005">
    <property type="entry name" value="ABC_tran"/>
    <property type="match status" value="2"/>
</dbReference>
<protein>
    <submittedName>
        <fullName evidence="12">Abc multidrug transporter C</fullName>
    </submittedName>
</protein>
<evidence type="ECO:0000256" key="9">
    <source>
        <dbReference type="SAM" id="MobiDB-lite"/>
    </source>
</evidence>
<dbReference type="GO" id="GO:0016020">
    <property type="term" value="C:membrane"/>
    <property type="evidence" value="ECO:0007669"/>
    <property type="project" value="UniProtKB-SubCell"/>
</dbReference>
<dbReference type="Gene3D" id="3.40.50.300">
    <property type="entry name" value="P-loop containing nucleotide triphosphate hydrolases"/>
    <property type="match status" value="2"/>
</dbReference>
<feature type="transmembrane region" description="Helical" evidence="10">
    <location>
        <begin position="628"/>
        <end position="649"/>
    </location>
</feature>
<feature type="domain" description="ABC transporter" evidence="11">
    <location>
        <begin position="858"/>
        <end position="1100"/>
    </location>
</feature>
<dbReference type="Proteomes" id="UP000785200">
    <property type="component" value="Unassembled WGS sequence"/>
</dbReference>
<dbReference type="CDD" id="cd03232">
    <property type="entry name" value="ABCG_PDR_domain2"/>
    <property type="match status" value="1"/>
</dbReference>
<dbReference type="Pfam" id="PF01061">
    <property type="entry name" value="ABC2_membrane"/>
    <property type="match status" value="2"/>
</dbReference>
<dbReference type="PANTHER" id="PTHR19241">
    <property type="entry name" value="ATP-BINDING CASSETTE TRANSPORTER"/>
    <property type="match status" value="1"/>
</dbReference>
<feature type="transmembrane region" description="Helical" evidence="10">
    <location>
        <begin position="1316"/>
        <end position="1338"/>
    </location>
</feature>
<keyword evidence="7 10" id="KW-1133">Transmembrane helix</keyword>
<sequence>MASAPAAAPWGALPQAAHLAGDVEDKIDALVHDDEKAGEHHRYTSEHTYPSSGTQSLEEKDIIHDLARAFTQTSIKHADGNYINPFEGSDDPLLDPSSGKFSARAWTKNLVGIQSRDPERYPGRTAGIAYKGLSAHGFGQPTDYQKTFGNYPLEIAGLFKQCIGRSQKTKIQILRDFDGLVKSGEMLVVLGRPGSGCSTLLKTISGEIDGFFVSKESYINYQGIPMKTMHKDFRGECIYQAEVDVHFPQLTVGQTLDFAARARAPRNRIPGISRDRYAEHMRDVIMATFGLSHTINTKVGNDFIRGVSGGERKRVSIAEATLGQSPLQCWDNSTRGLDSATALEFVKNLRLSTEMTGSTAVVAIYQASQSIYDIFDKVAVLYEGRQIYFGNIHAAKVFFVNMGFECPLRQTTADYLTSLTSPAERIVRKGFEGKTPFTPDEFAAVWQKSEDRAQLLREIDQFDREFPLGGEALEKFKVSRHATQAKTQRLKSPYTLSVPMQVELCMKRGYQRLLGDMTLFLTGIFGQVMMALIIGSVFFNLDNTTNSLYSKGALLFFAILISAFQSALVILTLYAQRPIVEKHSKYAFYHPFAEAIASIICDLPNQIGTTIVFDLTLYFMTNLRRTPGHFFVFFLFTFACTLAMSMWFRCIASLSRTISQALAPAAIFILALIIYTGFAIPTRYMHPWFRWLNWIDPVAYAFEALMINEFSGRTIDCSLFIPSGDFSSVGGIDYNNVSPAEKICSTTGAAAGANFVDGDTYLAVNFQYYSSHLWRNFGIVIALGIFALTVYLAATEFISAKKSKGEVLLFPRGAIPFKGPKADEESNVEDRVTAEVVLTRTKTVPDAPVSIQKQTAVFHWDGVNYDIKIKGEPRRLLDDVDGWVKPGTLTALMGVSGAGKTTLLDVLASRTTMGVVTGEMLVDGRERNAGFQRKTGYVQQQDLHLATSTVREALTFSALLRQPKLTPNKEKIAYVDEVIKVLEMETYADAVVGVPGEGLNVEQRKRLTIGVEMAAKPALLLFLDEPTSGLDSQTAWSICALLRKLADNGQAILCTIHQPSAILFQEFDRLLFLAKGGRTVYFGEVGEHSKILTQYFERNGARPCGPDENPAEWMLEVIGASPGSSTEIDWPVTWNSSEERRVVKATLADLKATLSQKEVEEDPTALDQFAAPFKQQLWSVLGRVFQQYWRTPSYLYSKTALCVCSGLFIGFSFWRAGTSLQGMQNQLFSIFMLLTIFGQIVQQIMPHFVTQRSLYEVRERPSKAYSWKVFILSNILVEIPWNTLMAALIFFCWYYPIGLYRNAEPTHAVAERGGLMFLFVWAFLMFTSTFAHLVIAGMDSAENASNIANLMFSLCLIFCGVLASPQTLPGFWIFMYRVSPFTYLVSGVMSTGLANAKVVCANIEYLHFDPLPGQNCGTYMQRYIDVAGGYLTDNNATSDCSFCSLSDTNQFLKTVSAVYSERWRNFGLLFVYIAFNIAGAVFFYWLIRVPKNPGKKKDKKE</sequence>
<name>A0A9P6VNV9_9HELO</name>
<dbReference type="PROSITE" id="PS50893">
    <property type="entry name" value="ABC_TRANSPORTER_2"/>
    <property type="match status" value="2"/>
</dbReference>
<feature type="transmembrane region" description="Helical" evidence="10">
    <location>
        <begin position="1269"/>
        <end position="1296"/>
    </location>
</feature>
<evidence type="ECO:0000313" key="13">
    <source>
        <dbReference type="Proteomes" id="UP000785200"/>
    </source>
</evidence>
<evidence type="ECO:0000313" key="12">
    <source>
        <dbReference type="EMBL" id="KAG0651488.1"/>
    </source>
</evidence>
<dbReference type="EMBL" id="VNKQ01000004">
    <property type="protein sequence ID" value="KAG0651488.1"/>
    <property type="molecule type" value="Genomic_DNA"/>
</dbReference>
<evidence type="ECO:0000256" key="4">
    <source>
        <dbReference type="ARBA" id="ARBA00022692"/>
    </source>
</evidence>
<feature type="transmembrane region" description="Helical" evidence="10">
    <location>
        <begin position="773"/>
        <end position="794"/>
    </location>
</feature>
<proteinExistence type="inferred from homology"/>
<evidence type="ECO:0000256" key="5">
    <source>
        <dbReference type="ARBA" id="ARBA00022741"/>
    </source>
</evidence>
<dbReference type="InterPro" id="IPR034003">
    <property type="entry name" value="ABCG_PDR_2"/>
</dbReference>
<feature type="transmembrane region" description="Helical" evidence="10">
    <location>
        <begin position="1226"/>
        <end position="1249"/>
    </location>
</feature>
<keyword evidence="4 10" id="KW-0812">Transmembrane</keyword>
<dbReference type="FunFam" id="3.40.50.300:FF:000881">
    <property type="entry name" value="ABC multidrug transporter A-1"/>
    <property type="match status" value="1"/>
</dbReference>
<dbReference type="GO" id="GO:0016887">
    <property type="term" value="F:ATP hydrolysis activity"/>
    <property type="evidence" value="ECO:0007669"/>
    <property type="project" value="InterPro"/>
</dbReference>
<keyword evidence="6" id="KW-0067">ATP-binding</keyword>
<comment type="caution">
    <text evidence="12">The sequence shown here is derived from an EMBL/GenBank/DDBJ whole genome shotgun (WGS) entry which is preliminary data.</text>
</comment>
<dbReference type="Pfam" id="PF06422">
    <property type="entry name" value="PDR_CDR"/>
    <property type="match status" value="1"/>
</dbReference>
<comment type="similarity">
    <text evidence="2">Belongs to the ABC transporter superfamily. ABCG family. PDR (TC 3.A.1.205) subfamily.</text>
</comment>
<feature type="region of interest" description="Disordered" evidence="9">
    <location>
        <begin position="36"/>
        <end position="57"/>
    </location>
</feature>
<comment type="subcellular location">
    <subcellularLocation>
        <location evidence="1">Membrane</location>
        <topology evidence="1">Multi-pass membrane protein</topology>
    </subcellularLocation>
</comment>
<dbReference type="OrthoDB" id="245989at2759"/>
<evidence type="ECO:0000256" key="8">
    <source>
        <dbReference type="ARBA" id="ARBA00023136"/>
    </source>
</evidence>
<evidence type="ECO:0000256" key="10">
    <source>
        <dbReference type="SAM" id="Phobius"/>
    </source>
</evidence>
<evidence type="ECO:0000256" key="7">
    <source>
        <dbReference type="ARBA" id="ARBA00022989"/>
    </source>
</evidence>
<dbReference type="InterPro" id="IPR034001">
    <property type="entry name" value="ABCG_PDR_1"/>
</dbReference>
<feature type="domain" description="ABC transporter" evidence="11">
    <location>
        <begin position="153"/>
        <end position="408"/>
    </location>
</feature>
<evidence type="ECO:0000259" key="11">
    <source>
        <dbReference type="PROSITE" id="PS50893"/>
    </source>
</evidence>
<feature type="transmembrane region" description="Helical" evidence="10">
    <location>
        <begin position="1466"/>
        <end position="1487"/>
    </location>
</feature>
<keyword evidence="13" id="KW-1185">Reference proteome</keyword>
<feature type="compositionally biased region" description="Polar residues" evidence="9">
    <location>
        <begin position="46"/>
        <end position="56"/>
    </location>
</feature>
<evidence type="ECO:0000256" key="2">
    <source>
        <dbReference type="ARBA" id="ARBA00006012"/>
    </source>
</evidence>
<dbReference type="InterPro" id="IPR027417">
    <property type="entry name" value="P-loop_NTPase"/>
</dbReference>
<feature type="transmembrane region" description="Helical" evidence="10">
    <location>
        <begin position="661"/>
        <end position="680"/>
    </location>
</feature>
<feature type="transmembrane region" description="Helical" evidence="10">
    <location>
        <begin position="553"/>
        <end position="575"/>
    </location>
</feature>
<feature type="compositionally biased region" description="Basic and acidic residues" evidence="9">
    <location>
        <begin position="36"/>
        <end position="45"/>
    </location>
</feature>
<dbReference type="FunFam" id="3.40.50.300:FF:000054">
    <property type="entry name" value="ABC multidrug transporter atrF"/>
    <property type="match status" value="1"/>
</dbReference>
<dbReference type="GO" id="GO:0140359">
    <property type="term" value="F:ABC-type transporter activity"/>
    <property type="evidence" value="ECO:0007669"/>
    <property type="project" value="InterPro"/>
</dbReference>
<accession>A0A9P6VNV9</accession>
<organism evidence="12 13">
    <name type="scientific">Hyphodiscus hymeniophilus</name>
    <dbReference type="NCBI Taxonomy" id="353542"/>
    <lineage>
        <taxon>Eukaryota</taxon>
        <taxon>Fungi</taxon>
        <taxon>Dikarya</taxon>
        <taxon>Ascomycota</taxon>
        <taxon>Pezizomycotina</taxon>
        <taxon>Leotiomycetes</taxon>
        <taxon>Helotiales</taxon>
        <taxon>Hyphodiscaceae</taxon>
        <taxon>Hyphodiscus</taxon>
    </lineage>
</organism>